<dbReference type="GO" id="GO:0042026">
    <property type="term" value="P:protein refolding"/>
    <property type="evidence" value="ECO:0007669"/>
    <property type="project" value="TreeGrafter"/>
</dbReference>
<evidence type="ECO:0000313" key="3">
    <source>
        <dbReference type="EMBL" id="TSC92730.1"/>
    </source>
</evidence>
<dbReference type="SUPFAM" id="SSF46565">
    <property type="entry name" value="Chaperone J-domain"/>
    <property type="match status" value="1"/>
</dbReference>
<dbReference type="SUPFAM" id="SSF49493">
    <property type="entry name" value="HSP40/DnaJ peptide-binding domain"/>
    <property type="match status" value="1"/>
</dbReference>
<proteinExistence type="predicted"/>
<dbReference type="PANTHER" id="PTHR43096">
    <property type="entry name" value="DNAJ HOMOLOG 1, MITOCHONDRIAL-RELATED"/>
    <property type="match status" value="1"/>
</dbReference>
<dbReference type="Pfam" id="PF01556">
    <property type="entry name" value="DnaJ_C"/>
    <property type="match status" value="1"/>
</dbReference>
<comment type="caution">
    <text evidence="3">The sequence shown here is derived from an EMBL/GenBank/DDBJ whole genome shotgun (WGS) entry which is preliminary data.</text>
</comment>
<evidence type="ECO:0000259" key="2">
    <source>
        <dbReference type="PROSITE" id="PS50076"/>
    </source>
</evidence>
<protein>
    <submittedName>
        <fullName evidence="3">Curved DNA-binding protein</fullName>
    </submittedName>
</protein>
<evidence type="ECO:0000313" key="4">
    <source>
        <dbReference type="Proteomes" id="UP000315689"/>
    </source>
</evidence>
<dbReference type="InterPro" id="IPR008971">
    <property type="entry name" value="HSP40/DnaJ_pept-bd"/>
</dbReference>
<dbReference type="AlphaFoldDB" id="A0A554LIP4"/>
<dbReference type="InterPro" id="IPR002939">
    <property type="entry name" value="DnaJ_C"/>
</dbReference>
<dbReference type="InterPro" id="IPR001623">
    <property type="entry name" value="DnaJ_domain"/>
</dbReference>
<accession>A0A554LIP4</accession>
<dbReference type="Pfam" id="PF00226">
    <property type="entry name" value="DnaJ"/>
    <property type="match status" value="1"/>
</dbReference>
<dbReference type="GO" id="GO:0005737">
    <property type="term" value="C:cytoplasm"/>
    <property type="evidence" value="ECO:0007669"/>
    <property type="project" value="TreeGrafter"/>
</dbReference>
<name>A0A554LIP4_9BACT</name>
<reference evidence="3 4" key="1">
    <citation type="submission" date="2017-07" db="EMBL/GenBank/DDBJ databases">
        <title>Mechanisms for carbon and nitrogen cycling indicate functional differentiation within the Candidate Phyla Radiation.</title>
        <authorList>
            <person name="Danczak R.E."/>
            <person name="Johnston M.D."/>
            <person name="Kenah C."/>
            <person name="Slattery M."/>
            <person name="Wrighton K.C."/>
            <person name="Wilkins M.J."/>
        </authorList>
    </citation>
    <scope>NUCLEOTIDE SEQUENCE [LARGE SCALE GENOMIC DNA]</scope>
    <source>
        <strain evidence="3">Licking1014_7</strain>
    </source>
</reference>
<evidence type="ECO:0000256" key="1">
    <source>
        <dbReference type="ARBA" id="ARBA00023186"/>
    </source>
</evidence>
<dbReference type="GO" id="GO:0051082">
    <property type="term" value="F:unfolded protein binding"/>
    <property type="evidence" value="ECO:0007669"/>
    <property type="project" value="InterPro"/>
</dbReference>
<keyword evidence="1" id="KW-0143">Chaperone</keyword>
<dbReference type="Proteomes" id="UP000315689">
    <property type="component" value="Unassembled WGS sequence"/>
</dbReference>
<gene>
    <name evidence="3" type="ORF">CEN89_516</name>
</gene>
<dbReference type="SMART" id="SM00271">
    <property type="entry name" value="DnaJ"/>
    <property type="match status" value="1"/>
</dbReference>
<dbReference type="InterPro" id="IPR036869">
    <property type="entry name" value="J_dom_sf"/>
</dbReference>
<sequence length="213" mass="23227">MDKNYYEILGVSKTASADEIKRAYRRKAHQYHPDKGGGDETKFKEVNEAYQVLSSPQKRQQYDTFGSAGFGAGQGGFSGGQGGFDGFDFGDIFGGGGGVNRSGFSFSFGGGGLGDIFDDFFGGAMSQVQAEVHIKLTQALLGDIVQLQTQSGEKIELKIPAGTIDGATFKFSGKGREHRGRRGDLMITVRVDLPRRISRRQRRILEELKREGL</sequence>
<keyword evidence="3" id="KW-0238">DNA-binding</keyword>
<dbReference type="PRINTS" id="PR00625">
    <property type="entry name" value="JDOMAIN"/>
</dbReference>
<dbReference type="GO" id="GO:0003677">
    <property type="term" value="F:DNA binding"/>
    <property type="evidence" value="ECO:0007669"/>
    <property type="project" value="UniProtKB-KW"/>
</dbReference>
<dbReference type="PANTHER" id="PTHR43096:SF48">
    <property type="entry name" value="CHAPERONE PROTEIN DNAJ"/>
    <property type="match status" value="1"/>
</dbReference>
<feature type="domain" description="J" evidence="2">
    <location>
        <begin position="4"/>
        <end position="66"/>
    </location>
</feature>
<dbReference type="CDD" id="cd06257">
    <property type="entry name" value="DnaJ"/>
    <property type="match status" value="1"/>
</dbReference>
<organism evidence="3 4">
    <name type="scientific">Candidatus Berkelbacteria bacterium Licking1014_7</name>
    <dbReference type="NCBI Taxonomy" id="2017147"/>
    <lineage>
        <taxon>Bacteria</taxon>
        <taxon>Candidatus Berkelbacteria</taxon>
    </lineage>
</organism>
<dbReference type="Gene3D" id="2.60.260.20">
    <property type="entry name" value="Urease metallochaperone UreE, N-terminal domain"/>
    <property type="match status" value="1"/>
</dbReference>
<dbReference type="Gene3D" id="1.10.287.110">
    <property type="entry name" value="DnaJ domain"/>
    <property type="match status" value="1"/>
</dbReference>
<dbReference type="EMBL" id="VMGK01000015">
    <property type="protein sequence ID" value="TSC92730.1"/>
    <property type="molecule type" value="Genomic_DNA"/>
</dbReference>
<dbReference type="PROSITE" id="PS50076">
    <property type="entry name" value="DNAJ_2"/>
    <property type="match status" value="1"/>
</dbReference>